<evidence type="ECO:0000256" key="6">
    <source>
        <dbReference type="SAM" id="Phobius"/>
    </source>
</evidence>
<feature type="transmembrane region" description="Helical" evidence="6">
    <location>
        <begin position="164"/>
        <end position="184"/>
    </location>
</feature>
<evidence type="ECO:0000256" key="2">
    <source>
        <dbReference type="ARBA" id="ARBA00022448"/>
    </source>
</evidence>
<comment type="caution">
    <text evidence="7">The sequence shown here is derived from an EMBL/GenBank/DDBJ whole genome shotgun (WGS) entry which is preliminary data.</text>
</comment>
<evidence type="ECO:0000256" key="3">
    <source>
        <dbReference type="ARBA" id="ARBA00022692"/>
    </source>
</evidence>
<feature type="transmembrane region" description="Helical" evidence="6">
    <location>
        <begin position="12"/>
        <end position="34"/>
    </location>
</feature>
<dbReference type="Gene3D" id="1.10.3860.10">
    <property type="entry name" value="Sodium:dicarboxylate symporter"/>
    <property type="match status" value="1"/>
</dbReference>
<accession>A0A9D2FRV1</accession>
<evidence type="ECO:0000313" key="8">
    <source>
        <dbReference type="Proteomes" id="UP000824056"/>
    </source>
</evidence>
<feature type="transmembrane region" description="Helical" evidence="6">
    <location>
        <begin position="336"/>
        <end position="357"/>
    </location>
</feature>
<keyword evidence="2" id="KW-0813">Transport</keyword>
<feature type="transmembrane region" description="Helical" evidence="6">
    <location>
        <begin position="196"/>
        <end position="217"/>
    </location>
</feature>
<dbReference type="InterPro" id="IPR001991">
    <property type="entry name" value="Na-dicarboxylate_symporter"/>
</dbReference>
<feature type="transmembrane region" description="Helical" evidence="6">
    <location>
        <begin position="276"/>
        <end position="301"/>
    </location>
</feature>
<feature type="transmembrane region" description="Helical" evidence="6">
    <location>
        <begin position="237"/>
        <end position="255"/>
    </location>
</feature>
<dbReference type="AlphaFoldDB" id="A0A9D2FRV1"/>
<keyword evidence="4 6" id="KW-1133">Transmembrane helix</keyword>
<feature type="transmembrane region" description="Helical" evidence="6">
    <location>
        <begin position="307"/>
        <end position="324"/>
    </location>
</feature>
<dbReference type="Proteomes" id="UP000824056">
    <property type="component" value="Unassembled WGS sequence"/>
</dbReference>
<dbReference type="PANTHER" id="PTHR42865:SF10">
    <property type="entry name" value="SODIUM:DICARBOXYLATE SYMPORTER FAMILY PROTEIN"/>
    <property type="match status" value="1"/>
</dbReference>
<sequence>MKKLFNNLPFRLLLGVVVGILVGQIANVTVMNVVVTVKYILGQVINFCVPLIIIGFIAPSITKLGSNASRMLGVAIVCAYASSVLAALISMGAGYGIIPRLSIVSEVEGLKELPELVFQLDIPQIMEVMSALVFSVLIGLAATWTRARTITNILNEFQKIVLEIVTKVVIPILPFFIAFTFCALSYEGTITRQLPVFIKVILIVMAGHYIWLAVLYGVGGLYSGENPLKVVKNYGPAYITAVGTMSSAATLAVALRCAKKSEPPLRDDMVDFGIPLFANIHLCGSVLTEVFFVMTVSKILYGHLPSLGTMVIFCLLLGVFAIGAPGVPGGTVMASLGLITGVLGFDETGTALILTIFALQDSFGTACNITGDGALTMILTGYAKKHKIKEEKIEFDF</sequence>
<keyword evidence="3 6" id="KW-0812">Transmembrane</keyword>
<protein>
    <submittedName>
        <fullName evidence="7">Dicarboxylate/amino acid:cation symporter</fullName>
    </submittedName>
</protein>
<feature type="transmembrane region" description="Helical" evidence="6">
    <location>
        <begin position="71"/>
        <end position="98"/>
    </location>
</feature>
<evidence type="ECO:0000256" key="4">
    <source>
        <dbReference type="ARBA" id="ARBA00022989"/>
    </source>
</evidence>
<organism evidence="7 8">
    <name type="scientific">Candidatus Blautia pullicola</name>
    <dbReference type="NCBI Taxonomy" id="2838498"/>
    <lineage>
        <taxon>Bacteria</taxon>
        <taxon>Bacillati</taxon>
        <taxon>Bacillota</taxon>
        <taxon>Clostridia</taxon>
        <taxon>Lachnospirales</taxon>
        <taxon>Lachnospiraceae</taxon>
        <taxon>Blautia</taxon>
    </lineage>
</organism>
<dbReference type="InterPro" id="IPR036458">
    <property type="entry name" value="Na:dicarbo_symporter_sf"/>
</dbReference>
<evidence type="ECO:0000256" key="5">
    <source>
        <dbReference type="ARBA" id="ARBA00023136"/>
    </source>
</evidence>
<dbReference type="Pfam" id="PF00375">
    <property type="entry name" value="SDF"/>
    <property type="match status" value="1"/>
</dbReference>
<keyword evidence="5 6" id="KW-0472">Membrane</keyword>
<dbReference type="SUPFAM" id="SSF118215">
    <property type="entry name" value="Proton glutamate symport protein"/>
    <property type="match status" value="1"/>
</dbReference>
<dbReference type="GO" id="GO:0005886">
    <property type="term" value="C:plasma membrane"/>
    <property type="evidence" value="ECO:0007669"/>
    <property type="project" value="TreeGrafter"/>
</dbReference>
<comment type="subcellular location">
    <subcellularLocation>
        <location evidence="1">Membrane</location>
        <topology evidence="1">Multi-pass membrane protein</topology>
    </subcellularLocation>
</comment>
<gene>
    <name evidence="7" type="ORF">H9809_10000</name>
</gene>
<evidence type="ECO:0000313" key="7">
    <source>
        <dbReference type="EMBL" id="HIZ66214.1"/>
    </source>
</evidence>
<feature type="transmembrane region" description="Helical" evidence="6">
    <location>
        <begin position="40"/>
        <end position="59"/>
    </location>
</feature>
<evidence type="ECO:0000256" key="1">
    <source>
        <dbReference type="ARBA" id="ARBA00004141"/>
    </source>
</evidence>
<reference evidence="7" key="2">
    <citation type="submission" date="2021-04" db="EMBL/GenBank/DDBJ databases">
        <authorList>
            <person name="Gilroy R."/>
        </authorList>
    </citation>
    <scope>NUCLEOTIDE SEQUENCE</scope>
    <source>
        <strain evidence="7">1068</strain>
    </source>
</reference>
<dbReference type="GO" id="GO:0015293">
    <property type="term" value="F:symporter activity"/>
    <property type="evidence" value="ECO:0007669"/>
    <property type="project" value="InterPro"/>
</dbReference>
<dbReference type="PANTHER" id="PTHR42865">
    <property type="entry name" value="PROTON/GLUTAMATE-ASPARTATE SYMPORTER"/>
    <property type="match status" value="1"/>
</dbReference>
<proteinExistence type="predicted"/>
<name>A0A9D2FRV1_9FIRM</name>
<reference evidence="7" key="1">
    <citation type="journal article" date="2021" name="PeerJ">
        <title>Extensive microbial diversity within the chicken gut microbiome revealed by metagenomics and culture.</title>
        <authorList>
            <person name="Gilroy R."/>
            <person name="Ravi A."/>
            <person name="Getino M."/>
            <person name="Pursley I."/>
            <person name="Horton D.L."/>
            <person name="Alikhan N.F."/>
            <person name="Baker D."/>
            <person name="Gharbi K."/>
            <person name="Hall N."/>
            <person name="Watson M."/>
            <person name="Adriaenssens E.M."/>
            <person name="Foster-Nyarko E."/>
            <person name="Jarju S."/>
            <person name="Secka A."/>
            <person name="Antonio M."/>
            <person name="Oren A."/>
            <person name="Chaudhuri R.R."/>
            <person name="La Ragione R."/>
            <person name="Hildebrand F."/>
            <person name="Pallen M.J."/>
        </authorList>
    </citation>
    <scope>NUCLEOTIDE SEQUENCE</scope>
    <source>
        <strain evidence="7">1068</strain>
    </source>
</reference>
<dbReference type="EMBL" id="DXBG01000235">
    <property type="protein sequence ID" value="HIZ66214.1"/>
    <property type="molecule type" value="Genomic_DNA"/>
</dbReference>